<comment type="caution">
    <text evidence="3">The sequence shown here is derived from an EMBL/GenBank/DDBJ whole genome shotgun (WGS) entry which is preliminary data.</text>
</comment>
<gene>
    <name evidence="3" type="ORF">JW613_24700</name>
</gene>
<evidence type="ECO:0000313" key="3">
    <source>
        <dbReference type="EMBL" id="MBO8201470.1"/>
    </source>
</evidence>
<evidence type="ECO:0000256" key="1">
    <source>
        <dbReference type="SAM" id="MobiDB-lite"/>
    </source>
</evidence>
<dbReference type="InterPro" id="IPR029046">
    <property type="entry name" value="LolA/LolB/LppX"/>
</dbReference>
<feature type="region of interest" description="Disordered" evidence="1">
    <location>
        <begin position="56"/>
        <end position="82"/>
    </location>
</feature>
<dbReference type="Proteomes" id="UP000721954">
    <property type="component" value="Unassembled WGS sequence"/>
</dbReference>
<protein>
    <recommendedName>
        <fullName evidence="5">Lipoprotein</fullName>
    </recommendedName>
</protein>
<dbReference type="RefSeq" id="WP_209213127.1">
    <property type="nucleotide sequence ID" value="NZ_JAFFZM010000016.1"/>
</dbReference>
<reference evidence="3 4" key="1">
    <citation type="submission" date="2021-02" db="EMBL/GenBank/DDBJ databases">
        <title>Streptomyces spirodelae sp. nov., isolated from duckweed.</title>
        <authorList>
            <person name="Saimee Y."/>
            <person name="Duangmal K."/>
        </authorList>
    </citation>
    <scope>NUCLEOTIDE SEQUENCE [LARGE SCALE GENOMIC DNA]</scope>
    <source>
        <strain evidence="3 4">DSM 42105</strain>
    </source>
</reference>
<evidence type="ECO:0000256" key="2">
    <source>
        <dbReference type="SAM" id="SignalP"/>
    </source>
</evidence>
<feature type="region of interest" description="Disordered" evidence="1">
    <location>
        <begin position="273"/>
        <end position="295"/>
    </location>
</feature>
<feature type="compositionally biased region" description="Polar residues" evidence="1">
    <location>
        <begin position="73"/>
        <end position="82"/>
    </location>
</feature>
<feature type="signal peptide" evidence="2">
    <location>
        <begin position="1"/>
        <end position="21"/>
    </location>
</feature>
<name>A0ABS3Y1E4_9ACTN</name>
<evidence type="ECO:0008006" key="5">
    <source>
        <dbReference type="Google" id="ProtNLM"/>
    </source>
</evidence>
<feature type="chain" id="PRO_5046464411" description="Lipoprotein" evidence="2">
    <location>
        <begin position="22"/>
        <end position="295"/>
    </location>
</feature>
<organism evidence="3 4">
    <name type="scientific">Streptomyces smyrnaeus</name>
    <dbReference type="NCBI Taxonomy" id="1387713"/>
    <lineage>
        <taxon>Bacteria</taxon>
        <taxon>Bacillati</taxon>
        <taxon>Actinomycetota</taxon>
        <taxon>Actinomycetes</taxon>
        <taxon>Kitasatosporales</taxon>
        <taxon>Streptomycetaceae</taxon>
        <taxon>Streptomyces</taxon>
    </lineage>
</organism>
<evidence type="ECO:0000313" key="4">
    <source>
        <dbReference type="Proteomes" id="UP000721954"/>
    </source>
</evidence>
<sequence length="295" mass="30519">MRKTRMAATAAGIALIAGLTACGGEKADGGNGSGGGGKEAKGGGSALQGALAALKKASTATDEQHSAKVEGVNKQTSQGRTMSTRMKGAFDWSGGGMKGEADLTMGGGAQSAKAIYLPDAMFVQPATGVPGGKKWMKYDYDTLAEKGGASGAMLKDQMQNNNPARSVQLVLASGKVKALGTETVRGKKTTHYSGTISVSELARMQSKDLSEKDLQALEQQFKQQGLKKEKIDLWIDENDLLVKKHEVAKSTDGATGIDATNYYTDYGTSVEVTAPPAGETTDAAGLMTQNGGARS</sequence>
<dbReference type="EMBL" id="JAFFZM010000016">
    <property type="protein sequence ID" value="MBO8201470.1"/>
    <property type="molecule type" value="Genomic_DNA"/>
</dbReference>
<accession>A0ABS3Y1E4</accession>
<dbReference type="Gene3D" id="2.50.20.20">
    <property type="match status" value="1"/>
</dbReference>
<keyword evidence="4" id="KW-1185">Reference proteome</keyword>
<dbReference type="GeneID" id="96261820"/>
<dbReference type="SUPFAM" id="SSF89392">
    <property type="entry name" value="Prokaryotic lipoproteins and lipoprotein localization factors"/>
    <property type="match status" value="1"/>
</dbReference>
<dbReference type="PROSITE" id="PS51257">
    <property type="entry name" value="PROKAR_LIPOPROTEIN"/>
    <property type="match status" value="1"/>
</dbReference>
<keyword evidence="2" id="KW-0732">Signal</keyword>
<proteinExistence type="predicted"/>